<dbReference type="PANTHER" id="PTHR48094:SF12">
    <property type="entry name" value="PARKINSON DISEASE PROTEIN 7 HOMOLOG"/>
    <property type="match status" value="1"/>
</dbReference>
<dbReference type="Gene3D" id="3.40.50.880">
    <property type="match status" value="1"/>
</dbReference>
<dbReference type="InterPro" id="IPR050325">
    <property type="entry name" value="Prot/Nucl_acid_deglycase"/>
</dbReference>
<dbReference type="KEGG" id="cpro:CPRO_04510"/>
<gene>
    <name evidence="2" type="primary">yajL</name>
    <name evidence="2" type="ORF">CPRO_04510</name>
    <name evidence="3" type="ORF">SAMN02745151_01834</name>
</gene>
<evidence type="ECO:0000313" key="3">
    <source>
        <dbReference type="EMBL" id="SHE79681.1"/>
    </source>
</evidence>
<proteinExistence type="predicted"/>
<reference evidence="2 4" key="1">
    <citation type="journal article" date="2016" name="Genome Announc.">
        <title>Complete Genome Sequence of the Amino Acid-Fermenting Clostridium propionicum X2 (DSM 1682).</title>
        <authorList>
            <person name="Poehlein A."/>
            <person name="Schlien K."/>
            <person name="Chowdhury N.P."/>
            <person name="Gottschalk G."/>
            <person name="Buckel W."/>
            <person name="Daniel R."/>
        </authorList>
    </citation>
    <scope>NUCLEOTIDE SEQUENCE [LARGE SCALE GENOMIC DNA]</scope>
    <source>
        <strain evidence="2 4">X2</strain>
    </source>
</reference>
<feature type="domain" description="DJ-1/PfpI" evidence="1">
    <location>
        <begin position="2"/>
        <end position="164"/>
    </location>
</feature>
<keyword evidence="4" id="KW-1185">Reference proteome</keyword>
<dbReference type="CDD" id="cd03135">
    <property type="entry name" value="GATase1_DJ-1"/>
    <property type="match status" value="1"/>
</dbReference>
<accession>A0A110A6Q3</accession>
<dbReference type="AlphaFoldDB" id="A0A110A6Q3"/>
<dbReference type="InterPro" id="IPR029062">
    <property type="entry name" value="Class_I_gatase-like"/>
</dbReference>
<evidence type="ECO:0000313" key="5">
    <source>
        <dbReference type="Proteomes" id="UP000184204"/>
    </source>
</evidence>
<name>A0A110A6Q3_ANAPI</name>
<dbReference type="SUPFAM" id="SSF52317">
    <property type="entry name" value="Class I glutamine amidotransferase-like"/>
    <property type="match status" value="1"/>
</dbReference>
<evidence type="ECO:0000259" key="1">
    <source>
        <dbReference type="Pfam" id="PF01965"/>
    </source>
</evidence>
<reference evidence="5" key="4">
    <citation type="submission" date="2016-11" db="EMBL/GenBank/DDBJ databases">
        <authorList>
            <person name="Jaros S."/>
            <person name="Januszkiewicz K."/>
            <person name="Wedrychowicz H."/>
        </authorList>
    </citation>
    <scope>NUCLEOTIDE SEQUENCE [LARGE SCALE GENOMIC DNA]</scope>
    <source>
        <strain evidence="5">DSM 1682</strain>
    </source>
</reference>
<organism evidence="3 5">
    <name type="scientific">Anaerotignum propionicum DSM 1682</name>
    <dbReference type="NCBI Taxonomy" id="991789"/>
    <lineage>
        <taxon>Bacteria</taxon>
        <taxon>Bacillati</taxon>
        <taxon>Bacillota</taxon>
        <taxon>Clostridia</taxon>
        <taxon>Lachnospirales</taxon>
        <taxon>Anaerotignaceae</taxon>
        <taxon>Anaerotignum</taxon>
    </lineage>
</organism>
<dbReference type="Proteomes" id="UP000184204">
    <property type="component" value="Unassembled WGS sequence"/>
</dbReference>
<dbReference type="Pfam" id="PF01965">
    <property type="entry name" value="DJ-1_PfpI"/>
    <property type="match status" value="1"/>
</dbReference>
<dbReference type="EMBL" id="CP014223">
    <property type="protein sequence ID" value="AMJ40060.1"/>
    <property type="molecule type" value="Genomic_DNA"/>
</dbReference>
<dbReference type="EMBL" id="FQUA01000007">
    <property type="protein sequence ID" value="SHE79681.1"/>
    <property type="molecule type" value="Genomic_DNA"/>
</dbReference>
<reference evidence="3" key="3">
    <citation type="submission" date="2016-11" db="EMBL/GenBank/DDBJ databases">
        <authorList>
            <person name="Varghese N."/>
            <person name="Submissions S."/>
        </authorList>
    </citation>
    <scope>NUCLEOTIDE SEQUENCE</scope>
    <source>
        <strain evidence="3">DSM 1682</strain>
    </source>
</reference>
<dbReference type="OrthoDB" id="9800516at2"/>
<protein>
    <submittedName>
        <fullName evidence="3">4-methyl-5(B-hydroxyethyl)-thiazole monophosphate biosynthesis</fullName>
    </submittedName>
    <submittedName>
        <fullName evidence="2">Chaperone protein YajL</fullName>
    </submittedName>
</protein>
<evidence type="ECO:0000313" key="2">
    <source>
        <dbReference type="EMBL" id="AMJ40060.1"/>
    </source>
</evidence>
<sequence length="183" mass="19480">MKTVYIFLAEGFEEMEAVTPLDLLRRVGVNAKFVSIGSSLQVNGAHNICYTADIFFDEAAANKAHGIVLPGGMPGTLNLLAHQGLCSLIQSYYEEQKPVCAICAAPLILGELNLLKGKVATIYPGMENKLIGAVPSKNQVCVDGNIITSRGPGTAIPFALKLVEIFAGKKAADKLTADIVYQI</sequence>
<dbReference type="InterPro" id="IPR002818">
    <property type="entry name" value="DJ-1/PfpI"/>
</dbReference>
<dbReference type="NCBIfam" id="TIGR01383">
    <property type="entry name" value="not_thiJ"/>
    <property type="match status" value="1"/>
</dbReference>
<dbReference type="RefSeq" id="WP_066047402.1">
    <property type="nucleotide sequence ID" value="NZ_CP014223.1"/>
</dbReference>
<dbReference type="Proteomes" id="UP000068026">
    <property type="component" value="Chromosome"/>
</dbReference>
<evidence type="ECO:0000313" key="4">
    <source>
        <dbReference type="Proteomes" id="UP000068026"/>
    </source>
</evidence>
<dbReference type="InterPro" id="IPR006287">
    <property type="entry name" value="DJ-1"/>
</dbReference>
<dbReference type="GO" id="GO:0005737">
    <property type="term" value="C:cytoplasm"/>
    <property type="evidence" value="ECO:0007669"/>
    <property type="project" value="TreeGrafter"/>
</dbReference>
<dbReference type="PANTHER" id="PTHR48094">
    <property type="entry name" value="PROTEIN/NUCLEIC ACID DEGLYCASE DJ-1-RELATED"/>
    <property type="match status" value="1"/>
</dbReference>
<reference evidence="4" key="2">
    <citation type="submission" date="2016-01" db="EMBL/GenBank/DDBJ databases">
        <authorList>
            <person name="Poehlein A."/>
            <person name="Schlien K."/>
            <person name="Gottschalk G."/>
            <person name="Buckel W."/>
            <person name="Daniel R."/>
        </authorList>
    </citation>
    <scope>NUCLEOTIDE SEQUENCE [LARGE SCALE GENOMIC DNA]</scope>
    <source>
        <strain evidence="4">X2</strain>
    </source>
</reference>